<dbReference type="InterPro" id="IPR052574">
    <property type="entry name" value="CDIRP"/>
</dbReference>
<keyword evidence="1" id="KW-0433">Leucine-rich repeat</keyword>
<sequence length="925" mass="101273">MKTDITKKIFFLLALVAFIIPAGAQGISFTTEKKIGETIKLKINGTGAVTATGVKEAITLGSSDKIYTLTDKTVTLNGDVTELDCGNNELTALNVTKSPKLTTLECYRNKLTSLDLTECENLERLSCNDNQLTSINLSKCVMLVNLNCTKNSLSSVDLSNCQNLSVLLCGENELTSLDMSNHQKLQRLSCRKNKLTSLSVKQCPELTTLYCNNNQLKVLDVSEAKKMTYIECSNNQLESLNLSQCVALEEILCYSNKLKTLDLPKCPRLLTLRCEENNFECEAMDKIANTLPTADDEDYAVFVVVTDAEINAAKKQGVNVITKHAVDVAKGKNWNVFSVAQAGAGTQKRTRYDGLEGTCSDYTLAENSITFVTNKQVGETIILKIEGTGVVTATGLKEAIALGSENTYTLTDKTVTLKGNVTELNCDNNGLTSLIVTSTELKTLSCQENQLTSLDQLECENLTKFFFRKNKIAKLDLSHWPNLEEMDCGKNNLTELDVSVCPKLTTLECYFNKLTSLDLTKCENLEVLMCYDNILTSIDVSKCTKLRRLNCSRNKLSTIDVSKCQDLSSLLCAANQLTSLDMSNYKKLTMLACRKNKLTFLAAKQCPELTDLSCDFNQLTSLDVSGCGKMTDIQCSNNQLESLNLSQCADLQGIYCYSNKLTTLDISMCPSLVYLSCEENNFGCEAMEKIANALPNRVDADFALFIVATAAEINAAEKQGVNVITKHAVDIAQDKTWFVFSDAKAGTATKTRTEYAGYDGTCNGNVLSFEVTVSKSANGQIVIKGADDLKAVPYGKELTVEVIPESGYKLDKLMANNEDITSSKRFVVRSKVKIRATFTTGAESIVSPKPSLFPNPANSKATLLGTAPISQVKIYGTDGILLQTLTSDAKGKVEICVEGFAEGSYLVVFRNESGIMHTQQLTIKR</sequence>
<keyword evidence="2" id="KW-0677">Repeat</keyword>
<dbReference type="InterPro" id="IPR025875">
    <property type="entry name" value="Leu-rich_rpt_4"/>
</dbReference>
<dbReference type="EMBL" id="BAAFSF010000004">
    <property type="protein sequence ID" value="GAB1252287.1"/>
    <property type="molecule type" value="Genomic_DNA"/>
</dbReference>
<keyword evidence="5" id="KW-1185">Reference proteome</keyword>
<dbReference type="Pfam" id="PF12799">
    <property type="entry name" value="LRR_4"/>
    <property type="match status" value="1"/>
</dbReference>
<evidence type="ECO:0000313" key="4">
    <source>
        <dbReference type="EMBL" id="GAB1252287.1"/>
    </source>
</evidence>
<dbReference type="InterPro" id="IPR032675">
    <property type="entry name" value="LRR_dom_sf"/>
</dbReference>
<dbReference type="PANTHER" id="PTHR47566:SF1">
    <property type="entry name" value="PROTEIN NUD1"/>
    <property type="match status" value="1"/>
</dbReference>
<reference evidence="4 5" key="1">
    <citation type="journal article" date="2025" name="Int. J. Syst. Evol. Microbiol.">
        <title>Desulfovibrio falkowii sp. nov., Porphyromonas miyakawae sp. nov., Mediterraneibacter flintii sp. nov. and Owariibacterium komagatae gen. nov., sp. nov., isolated from human faeces.</title>
        <authorList>
            <person name="Hamaguchi T."/>
            <person name="Ohara M."/>
            <person name="Hisatomi A."/>
            <person name="Sekiguchi K."/>
            <person name="Takeda J.I."/>
            <person name="Ueyama J."/>
            <person name="Ito M."/>
            <person name="Nishiwaki H."/>
            <person name="Ogi T."/>
            <person name="Hirayama M."/>
            <person name="Ohkuma M."/>
            <person name="Sakamoto M."/>
            <person name="Ohno K."/>
        </authorList>
    </citation>
    <scope>NUCLEOTIDE SEQUENCE [LARGE SCALE GENOMIC DNA]</scope>
    <source>
        <strain evidence="4 5">13CB11C</strain>
    </source>
</reference>
<feature type="domain" description="Bacterial repeat" evidence="3">
    <location>
        <begin position="770"/>
        <end position="840"/>
    </location>
</feature>
<dbReference type="PANTHER" id="PTHR47566">
    <property type="match status" value="1"/>
</dbReference>
<gene>
    <name evidence="4" type="ORF">Tsumi_13930</name>
</gene>
<name>A0ABQ0E3N7_9PORP</name>
<dbReference type="Gene3D" id="3.80.10.10">
    <property type="entry name" value="Ribonuclease Inhibitor"/>
    <property type="match status" value="3"/>
</dbReference>
<protein>
    <recommendedName>
        <fullName evidence="3">Bacterial repeat domain-containing protein</fullName>
    </recommendedName>
</protein>
<organism evidence="4 5">
    <name type="scientific">Porphyromonas miyakawae</name>
    <dbReference type="NCBI Taxonomy" id="3137470"/>
    <lineage>
        <taxon>Bacteria</taxon>
        <taxon>Pseudomonadati</taxon>
        <taxon>Bacteroidota</taxon>
        <taxon>Bacteroidia</taxon>
        <taxon>Bacteroidales</taxon>
        <taxon>Porphyromonadaceae</taxon>
        <taxon>Porphyromonas</taxon>
    </lineage>
</organism>
<proteinExistence type="predicted"/>
<dbReference type="SUPFAM" id="SSF52058">
    <property type="entry name" value="L domain-like"/>
    <property type="match status" value="2"/>
</dbReference>
<dbReference type="Pfam" id="PF18998">
    <property type="entry name" value="Flg_new_2"/>
    <property type="match status" value="1"/>
</dbReference>
<dbReference type="InterPro" id="IPR044060">
    <property type="entry name" value="Bacterial_rp_domain"/>
</dbReference>
<dbReference type="RefSeq" id="WP_411916045.1">
    <property type="nucleotide sequence ID" value="NZ_BAAFSF010000004.1"/>
</dbReference>
<evidence type="ECO:0000259" key="3">
    <source>
        <dbReference type="Pfam" id="PF18998"/>
    </source>
</evidence>
<evidence type="ECO:0000256" key="1">
    <source>
        <dbReference type="ARBA" id="ARBA00022614"/>
    </source>
</evidence>
<evidence type="ECO:0000256" key="2">
    <source>
        <dbReference type="ARBA" id="ARBA00022737"/>
    </source>
</evidence>
<accession>A0ABQ0E3N7</accession>
<evidence type="ECO:0000313" key="5">
    <source>
        <dbReference type="Proteomes" id="UP001628220"/>
    </source>
</evidence>
<dbReference type="Proteomes" id="UP001628220">
    <property type="component" value="Unassembled WGS sequence"/>
</dbReference>
<dbReference type="SMART" id="SM00365">
    <property type="entry name" value="LRR_SD22"/>
    <property type="match status" value="5"/>
</dbReference>
<comment type="caution">
    <text evidence="4">The sequence shown here is derived from an EMBL/GenBank/DDBJ whole genome shotgun (WGS) entry which is preliminary data.</text>
</comment>